<evidence type="ECO:0000313" key="8">
    <source>
        <dbReference type="EMBL" id="RXJ69287.1"/>
    </source>
</evidence>
<protein>
    <recommendedName>
        <fullName evidence="7">Lysozyme</fullName>
        <ecNumber evidence="7">3.2.1.17</ecNumber>
    </recommendedName>
</protein>
<reference evidence="8 9" key="1">
    <citation type="submission" date="2017-10" db="EMBL/GenBank/DDBJ databases">
        <title>Genomics of the genus Arcobacter.</title>
        <authorList>
            <person name="Perez-Cataluna A."/>
            <person name="Figueras M.J."/>
        </authorList>
    </citation>
    <scope>NUCLEOTIDE SEQUENCE [LARGE SCALE GENOMIC DNA]</scope>
    <source>
        <strain evidence="8 9">CECT 8993</strain>
    </source>
</reference>
<name>A0A4Q0YFE7_9BACT</name>
<keyword evidence="6 7" id="KW-0326">Glycosidase</keyword>
<gene>
    <name evidence="8" type="ORF">CRV08_04570</name>
</gene>
<accession>A0A4Q0YFE7</accession>
<comment type="caution">
    <text evidence="8">The sequence shown here is derived from an EMBL/GenBank/DDBJ whole genome shotgun (WGS) entry which is preliminary data.</text>
</comment>
<dbReference type="GO" id="GO:0031640">
    <property type="term" value="P:killing of cells of another organism"/>
    <property type="evidence" value="ECO:0007669"/>
    <property type="project" value="UniProtKB-KW"/>
</dbReference>
<evidence type="ECO:0000256" key="7">
    <source>
        <dbReference type="RuleBase" id="RU003788"/>
    </source>
</evidence>
<comment type="similarity">
    <text evidence="7">Belongs to the glycosyl hydrolase 24 family.</text>
</comment>
<dbReference type="InterPro" id="IPR051018">
    <property type="entry name" value="Bacteriophage_GH24"/>
</dbReference>
<dbReference type="GO" id="GO:0016998">
    <property type="term" value="P:cell wall macromolecule catabolic process"/>
    <property type="evidence" value="ECO:0007669"/>
    <property type="project" value="InterPro"/>
</dbReference>
<dbReference type="InterPro" id="IPR023346">
    <property type="entry name" value="Lysozyme-like_dom_sf"/>
</dbReference>
<dbReference type="GO" id="GO:0003796">
    <property type="term" value="F:lysozyme activity"/>
    <property type="evidence" value="ECO:0007669"/>
    <property type="project" value="UniProtKB-EC"/>
</dbReference>
<dbReference type="EC" id="3.2.1.17" evidence="7"/>
<dbReference type="GO" id="GO:0009253">
    <property type="term" value="P:peptidoglycan catabolic process"/>
    <property type="evidence" value="ECO:0007669"/>
    <property type="project" value="InterPro"/>
</dbReference>
<sequence length="167" mass="19032">MNKKINQEGIVLIKHFESLRLKAYQDSVGIWTIGWGHTGNKDGSVYEGLTISQEEADTFLLEDLKVFEAGVNSLVSLDINDNQFSALVSFAFNLGVNSLKKSTLLKLLNENNQFNCAKEFVKWSKAGGIRLEGLVRRRLSERNLFCSYPNYIVKSLTKDWENNYLEM</sequence>
<evidence type="ECO:0000256" key="4">
    <source>
        <dbReference type="ARBA" id="ARBA00022801"/>
    </source>
</evidence>
<keyword evidence="4 7" id="KW-0378">Hydrolase</keyword>
<keyword evidence="3 7" id="KW-0081">Bacteriolytic enzyme</keyword>
<keyword evidence="5" id="KW-1035">Host cytoplasm</keyword>
<evidence type="ECO:0000256" key="1">
    <source>
        <dbReference type="ARBA" id="ARBA00000632"/>
    </source>
</evidence>
<evidence type="ECO:0000256" key="2">
    <source>
        <dbReference type="ARBA" id="ARBA00022529"/>
    </source>
</evidence>
<keyword evidence="2 7" id="KW-0929">Antimicrobial</keyword>
<evidence type="ECO:0000256" key="3">
    <source>
        <dbReference type="ARBA" id="ARBA00022638"/>
    </source>
</evidence>
<dbReference type="HAMAP" id="MF_04110">
    <property type="entry name" value="ENDOLYSIN_T4"/>
    <property type="match status" value="1"/>
</dbReference>
<dbReference type="Proteomes" id="UP000290172">
    <property type="component" value="Unassembled WGS sequence"/>
</dbReference>
<dbReference type="InterPro" id="IPR034690">
    <property type="entry name" value="Endolysin_T4_type"/>
</dbReference>
<evidence type="ECO:0000256" key="6">
    <source>
        <dbReference type="ARBA" id="ARBA00023295"/>
    </source>
</evidence>
<proteinExistence type="inferred from homology"/>
<dbReference type="InterPro" id="IPR002196">
    <property type="entry name" value="Glyco_hydro_24"/>
</dbReference>
<dbReference type="AlphaFoldDB" id="A0A4Q0YFE7"/>
<evidence type="ECO:0000256" key="5">
    <source>
        <dbReference type="ARBA" id="ARBA00023200"/>
    </source>
</evidence>
<dbReference type="InterPro" id="IPR023347">
    <property type="entry name" value="Lysozyme_dom_sf"/>
</dbReference>
<dbReference type="CDD" id="cd00737">
    <property type="entry name" value="lyz_endolysin_autolysin"/>
    <property type="match status" value="1"/>
</dbReference>
<dbReference type="PANTHER" id="PTHR38107:SF3">
    <property type="entry name" value="LYSOZYME RRRD-RELATED"/>
    <property type="match status" value="1"/>
</dbReference>
<dbReference type="SUPFAM" id="SSF53955">
    <property type="entry name" value="Lysozyme-like"/>
    <property type="match status" value="1"/>
</dbReference>
<comment type="catalytic activity">
    <reaction evidence="1 7">
        <text>Hydrolysis of (1-&gt;4)-beta-linkages between N-acetylmuramic acid and N-acetyl-D-glucosamine residues in a peptidoglycan and between N-acetyl-D-glucosamine residues in chitodextrins.</text>
        <dbReference type="EC" id="3.2.1.17"/>
    </reaction>
</comment>
<organism evidence="8 9">
    <name type="scientific">Halarcobacter ebronensis</name>
    <dbReference type="NCBI Taxonomy" id="1462615"/>
    <lineage>
        <taxon>Bacteria</taxon>
        <taxon>Pseudomonadati</taxon>
        <taxon>Campylobacterota</taxon>
        <taxon>Epsilonproteobacteria</taxon>
        <taxon>Campylobacterales</taxon>
        <taxon>Arcobacteraceae</taxon>
        <taxon>Halarcobacter</taxon>
    </lineage>
</organism>
<evidence type="ECO:0000313" key="9">
    <source>
        <dbReference type="Proteomes" id="UP000290172"/>
    </source>
</evidence>
<dbReference type="RefSeq" id="WP_128979534.1">
    <property type="nucleotide sequence ID" value="NZ_PDKJ01000003.1"/>
</dbReference>
<dbReference type="Gene3D" id="1.10.530.40">
    <property type="match status" value="1"/>
</dbReference>
<dbReference type="PANTHER" id="PTHR38107">
    <property type="match status" value="1"/>
</dbReference>
<dbReference type="InterPro" id="IPR033907">
    <property type="entry name" value="Endolysin_autolysin"/>
</dbReference>
<dbReference type="GO" id="GO:0042742">
    <property type="term" value="P:defense response to bacterium"/>
    <property type="evidence" value="ECO:0007669"/>
    <property type="project" value="UniProtKB-KW"/>
</dbReference>
<dbReference type="Pfam" id="PF00959">
    <property type="entry name" value="Phage_lysozyme"/>
    <property type="match status" value="1"/>
</dbReference>
<dbReference type="EMBL" id="PDKJ01000003">
    <property type="protein sequence ID" value="RXJ69287.1"/>
    <property type="molecule type" value="Genomic_DNA"/>
</dbReference>